<dbReference type="PROSITE" id="PS00175">
    <property type="entry name" value="PG_MUTASE"/>
    <property type="match status" value="1"/>
</dbReference>
<dbReference type="InterPro" id="IPR013078">
    <property type="entry name" value="His_Pase_superF_clade-1"/>
</dbReference>
<comment type="similarity">
    <text evidence="1">In the C-terminal section; belongs to the phosphoglycerate mutase family.</text>
</comment>
<accession>A0A168SRL5</accession>
<dbReference type="SMART" id="SM00855">
    <property type="entry name" value="PGAM"/>
    <property type="match status" value="1"/>
</dbReference>
<feature type="binding site" evidence="6">
    <location>
        <begin position="202"/>
        <end position="209"/>
    </location>
    <ligand>
        <name>substrate</name>
    </ligand>
</feature>
<dbReference type="GO" id="GO:0005829">
    <property type="term" value="C:cytosol"/>
    <property type="evidence" value="ECO:0007669"/>
    <property type="project" value="TreeGrafter"/>
</dbReference>
<dbReference type="AlphaFoldDB" id="A0A168SRL5"/>
<dbReference type="Gene3D" id="3.40.50.300">
    <property type="entry name" value="P-loop containing nucleotide triphosphate hydrolases"/>
    <property type="match status" value="1"/>
</dbReference>
<proteinExistence type="inferred from homology"/>
<name>A0A168SRL5_ABSGL</name>
<evidence type="ECO:0000256" key="2">
    <source>
        <dbReference type="ARBA" id="ARBA00013067"/>
    </source>
</evidence>
<dbReference type="InParanoid" id="A0A168SRL5"/>
<reference evidence="9" key="1">
    <citation type="submission" date="2016-04" db="EMBL/GenBank/DDBJ databases">
        <authorList>
            <person name="Evans L.H."/>
            <person name="Alamgir A."/>
            <person name="Owens N."/>
            <person name="Weber N.D."/>
            <person name="Virtaneva K."/>
            <person name="Barbian K."/>
            <person name="Babar A."/>
            <person name="Rosenke K."/>
        </authorList>
    </citation>
    <scope>NUCLEOTIDE SEQUENCE [LARGE SCALE GENOMIC DNA]</scope>
    <source>
        <strain evidence="9">CBS 101.48</strain>
    </source>
</reference>
<dbReference type="EMBL" id="LT554937">
    <property type="protein sequence ID" value="SAM08828.1"/>
    <property type="molecule type" value="Genomic_DNA"/>
</dbReference>
<feature type="binding site" evidence="6">
    <location>
        <position position="253"/>
    </location>
    <ligand>
        <name>substrate</name>
    </ligand>
</feature>
<gene>
    <name evidence="9" type="primary">ABSGL_14494.1 scaffold 14663</name>
</gene>
<feature type="compositionally biased region" description="Low complexity" evidence="7">
    <location>
        <begin position="415"/>
        <end position="432"/>
    </location>
</feature>
<dbReference type="FunFam" id="3.40.50.1240:FF:000005">
    <property type="entry name" value="GpmB, Fructose-2,6-bisphosphatase"/>
    <property type="match status" value="1"/>
</dbReference>
<dbReference type="Proteomes" id="UP000078561">
    <property type="component" value="Unassembled WGS sequence"/>
</dbReference>
<feature type="region of interest" description="Disordered" evidence="7">
    <location>
        <begin position="390"/>
        <end position="432"/>
    </location>
</feature>
<dbReference type="EC" id="3.1.3.46" evidence="2"/>
<dbReference type="FunCoup" id="A0A168SRL5">
    <property type="interactions" value="343"/>
</dbReference>
<keyword evidence="5" id="KW-0067">ATP-binding</keyword>
<dbReference type="GO" id="GO:0006000">
    <property type="term" value="P:fructose metabolic process"/>
    <property type="evidence" value="ECO:0007669"/>
    <property type="project" value="InterPro"/>
</dbReference>
<dbReference type="PIRSF" id="PIRSF000709">
    <property type="entry name" value="6PFK_2-Ptase"/>
    <property type="match status" value="1"/>
</dbReference>
<protein>
    <recommendedName>
        <fullName evidence="2">fructose-2,6-bisphosphate 2-phosphatase</fullName>
        <ecNumber evidence="2">3.1.3.46</ecNumber>
    </recommendedName>
</protein>
<dbReference type="SUPFAM" id="SSF52540">
    <property type="entry name" value="P-loop containing nucleoside triphosphate hydrolases"/>
    <property type="match status" value="1"/>
</dbReference>
<dbReference type="GO" id="GO:0004331">
    <property type="term" value="F:fructose-2,6-bisphosphate 2-phosphatase activity"/>
    <property type="evidence" value="ECO:0007669"/>
    <property type="project" value="UniProtKB-EC"/>
</dbReference>
<dbReference type="GO" id="GO:0005524">
    <property type="term" value="F:ATP binding"/>
    <property type="evidence" value="ECO:0007669"/>
    <property type="project" value="UniProtKB-KW"/>
</dbReference>
<sequence>MVGLPARGKTYISQKGIKTKVFNVGNCRRELCGAQQDNTFFDPNNPCGQKQRKEAADLTLQDMLTWYSEQDGVVGIYDATNSTVQRRQWLHETLTQHDIQVFFIESICDDEKLVAANIRDVKLSSPDYKDMDPETAVSDFEARIAQYQSQYETIVEQDYSYIKLINVGSQFIVNMVKGYLESRIVYYLMNLHIRGRKIYMSRHGESMYNLDGKLGGDSDLSPRGRLYAQMLPGIIKEKLDGKEMVVWTSTLKRTIQTSEHLPYSKLHRKALDELDAGVCDGLTYEQVEEKYPEDFARRDEDKFNYRYRGGESYRDVVHRLEPIIMDLERQEDVLIIGHQAIIRCLYGFFMNYNQDELPYIKIPLHTLIELTPKAYSCEEKFYKADIPAVDTHREKPKQPRHPLTTQAIPGSGGEVPSPIAPSSPSINVPSSS</sequence>
<dbReference type="InterPro" id="IPR029033">
    <property type="entry name" value="His_PPase_superfam"/>
</dbReference>
<organism evidence="9">
    <name type="scientific">Absidia glauca</name>
    <name type="common">Pin mould</name>
    <dbReference type="NCBI Taxonomy" id="4829"/>
    <lineage>
        <taxon>Eukaryota</taxon>
        <taxon>Fungi</taxon>
        <taxon>Fungi incertae sedis</taxon>
        <taxon>Mucoromycota</taxon>
        <taxon>Mucoromycotina</taxon>
        <taxon>Mucoromycetes</taxon>
        <taxon>Mucorales</taxon>
        <taxon>Cunninghamellaceae</taxon>
        <taxon>Absidia</taxon>
    </lineage>
</organism>
<dbReference type="OMA" id="RCMYAYF"/>
<dbReference type="CDD" id="cd07067">
    <property type="entry name" value="HP_PGM_like"/>
    <property type="match status" value="1"/>
</dbReference>
<evidence type="ECO:0000256" key="1">
    <source>
        <dbReference type="ARBA" id="ARBA00008408"/>
    </source>
</evidence>
<dbReference type="InterPro" id="IPR003094">
    <property type="entry name" value="6Pfruct_kin"/>
</dbReference>
<dbReference type="InterPro" id="IPR027417">
    <property type="entry name" value="P-loop_NTPase"/>
</dbReference>
<evidence type="ECO:0000256" key="6">
    <source>
        <dbReference type="PIRSR" id="PIRSR613078-2"/>
    </source>
</evidence>
<evidence type="ECO:0000256" key="7">
    <source>
        <dbReference type="SAM" id="MobiDB-lite"/>
    </source>
</evidence>
<keyword evidence="4" id="KW-0378">Hydrolase</keyword>
<dbReference type="Gene3D" id="3.40.50.1240">
    <property type="entry name" value="Phosphoglycerate mutase-like"/>
    <property type="match status" value="1"/>
</dbReference>
<dbReference type="Pfam" id="PF01591">
    <property type="entry name" value="6PF2K"/>
    <property type="match status" value="1"/>
</dbReference>
<evidence type="ECO:0000313" key="9">
    <source>
        <dbReference type="EMBL" id="SAM08828.1"/>
    </source>
</evidence>
<dbReference type="InterPro" id="IPR001345">
    <property type="entry name" value="PG/BPGM_mutase_AS"/>
</dbReference>
<keyword evidence="3" id="KW-0547">Nucleotide-binding</keyword>
<dbReference type="GO" id="GO:0006003">
    <property type="term" value="P:fructose 2,6-bisphosphate metabolic process"/>
    <property type="evidence" value="ECO:0007669"/>
    <property type="project" value="InterPro"/>
</dbReference>
<evidence type="ECO:0000256" key="4">
    <source>
        <dbReference type="ARBA" id="ARBA00022801"/>
    </source>
</evidence>
<dbReference type="FunFam" id="3.40.50.300:FF:000644">
    <property type="entry name" value="GpmB, Fructose-2,6-bisphosphatase"/>
    <property type="match status" value="1"/>
</dbReference>
<dbReference type="PANTHER" id="PTHR10606">
    <property type="entry name" value="6-PHOSPHOFRUCTO-2-KINASE/FRUCTOSE-2,6-BISPHOSPHATASE"/>
    <property type="match status" value="1"/>
</dbReference>
<evidence type="ECO:0000256" key="3">
    <source>
        <dbReference type="ARBA" id="ARBA00022741"/>
    </source>
</evidence>
<dbReference type="PRINTS" id="PR00991">
    <property type="entry name" value="6PFRUCTKNASE"/>
</dbReference>
<evidence type="ECO:0000256" key="5">
    <source>
        <dbReference type="ARBA" id="ARBA00022840"/>
    </source>
</evidence>
<dbReference type="Pfam" id="PF00300">
    <property type="entry name" value="His_Phos_1"/>
    <property type="match status" value="1"/>
</dbReference>
<dbReference type="OrthoDB" id="267323at2759"/>
<dbReference type="STRING" id="4829.A0A168SRL5"/>
<feature type="domain" description="6-phosphofructo-2-kinase" evidence="8">
    <location>
        <begin position="1"/>
        <end position="193"/>
    </location>
</feature>
<keyword evidence="10" id="KW-1185">Reference proteome</keyword>
<evidence type="ECO:0000313" key="10">
    <source>
        <dbReference type="Proteomes" id="UP000078561"/>
    </source>
</evidence>
<dbReference type="PANTHER" id="PTHR10606:SF44">
    <property type="entry name" value="6-PHOSPHOFRUCTO 2-KINASE_FRUCTOSE 2,6-BISPHOSPHATASE LONG FORM"/>
    <property type="match status" value="1"/>
</dbReference>
<dbReference type="GO" id="GO:0003873">
    <property type="term" value="F:6-phosphofructo-2-kinase activity"/>
    <property type="evidence" value="ECO:0007669"/>
    <property type="project" value="InterPro"/>
</dbReference>
<evidence type="ECO:0000259" key="8">
    <source>
        <dbReference type="Pfam" id="PF01591"/>
    </source>
</evidence>
<dbReference type="InterPro" id="IPR013079">
    <property type="entry name" value="6Phosfructo_kin"/>
</dbReference>
<dbReference type="SUPFAM" id="SSF53254">
    <property type="entry name" value="Phosphoglycerate mutase-like"/>
    <property type="match status" value="1"/>
</dbReference>